<dbReference type="GO" id="GO:0008061">
    <property type="term" value="F:chitin binding"/>
    <property type="evidence" value="ECO:0007669"/>
    <property type="project" value="InterPro"/>
</dbReference>
<feature type="domain" description="Chitin-binding type-2" evidence="3">
    <location>
        <begin position="602"/>
        <end position="665"/>
    </location>
</feature>
<evidence type="ECO:0000256" key="2">
    <source>
        <dbReference type="SAM" id="SignalP"/>
    </source>
</evidence>
<feature type="compositionally biased region" description="Low complexity" evidence="1">
    <location>
        <begin position="196"/>
        <end position="218"/>
    </location>
</feature>
<dbReference type="AlphaFoldDB" id="A0AAN8WM09"/>
<feature type="region of interest" description="Disordered" evidence="1">
    <location>
        <begin position="153"/>
        <end position="218"/>
    </location>
</feature>
<organism evidence="4 5">
    <name type="scientific">Halocaridina rubra</name>
    <name type="common">Hawaiian red shrimp</name>
    <dbReference type="NCBI Taxonomy" id="373956"/>
    <lineage>
        <taxon>Eukaryota</taxon>
        <taxon>Metazoa</taxon>
        <taxon>Ecdysozoa</taxon>
        <taxon>Arthropoda</taxon>
        <taxon>Crustacea</taxon>
        <taxon>Multicrustacea</taxon>
        <taxon>Malacostraca</taxon>
        <taxon>Eumalacostraca</taxon>
        <taxon>Eucarida</taxon>
        <taxon>Decapoda</taxon>
        <taxon>Pleocyemata</taxon>
        <taxon>Caridea</taxon>
        <taxon>Atyoidea</taxon>
        <taxon>Atyidae</taxon>
        <taxon>Halocaridina</taxon>
    </lineage>
</organism>
<dbReference type="InterPro" id="IPR036508">
    <property type="entry name" value="Chitin-bd_dom_sf"/>
</dbReference>
<dbReference type="SUPFAM" id="SSF57625">
    <property type="entry name" value="Invertebrate chitin-binding proteins"/>
    <property type="match status" value="2"/>
</dbReference>
<feature type="non-terminal residue" evidence="4">
    <location>
        <position position="679"/>
    </location>
</feature>
<dbReference type="SMART" id="SM00494">
    <property type="entry name" value="ChtBD2"/>
    <property type="match status" value="2"/>
</dbReference>
<keyword evidence="2" id="KW-0732">Signal</keyword>
<dbReference type="PANTHER" id="PTHR22933:SF43">
    <property type="entry name" value="LP10131P"/>
    <property type="match status" value="1"/>
</dbReference>
<accession>A0AAN8WM09</accession>
<dbReference type="EMBL" id="JAXCGZ010021204">
    <property type="protein sequence ID" value="KAK7056582.1"/>
    <property type="molecule type" value="Genomic_DNA"/>
</dbReference>
<reference evidence="4 5" key="1">
    <citation type="submission" date="2023-11" db="EMBL/GenBank/DDBJ databases">
        <title>Halocaridina rubra genome assembly.</title>
        <authorList>
            <person name="Smith C."/>
        </authorList>
    </citation>
    <scope>NUCLEOTIDE SEQUENCE [LARGE SCALE GENOMIC DNA]</scope>
    <source>
        <strain evidence="4">EP-1</strain>
        <tissue evidence="4">Whole</tissue>
    </source>
</reference>
<feature type="compositionally biased region" description="Pro residues" evidence="1">
    <location>
        <begin position="166"/>
        <end position="195"/>
    </location>
</feature>
<dbReference type="Proteomes" id="UP001381693">
    <property type="component" value="Unassembled WGS sequence"/>
</dbReference>
<evidence type="ECO:0000259" key="3">
    <source>
        <dbReference type="PROSITE" id="PS50940"/>
    </source>
</evidence>
<gene>
    <name evidence="4" type="ORF">SK128_015614</name>
</gene>
<feature type="compositionally biased region" description="Low complexity" evidence="1">
    <location>
        <begin position="153"/>
        <end position="165"/>
    </location>
</feature>
<sequence length="679" mass="72260">MLTKMAAFRITLLTTIIVSVIRPSKVQALSVPALDPESLPNTNFSCIGKVIGGYYADVYTGCQMFHVCTLDEKGEIHDYKFGCIPGTVFDQETRVCERADEVDCSISESFFYLNNELYGPGIIPPTADTAATSSAATVQVLDPSVALNAATISPSASDTSTGHSSSPPPPPTIPSAAPPPSHPIPTSSPPPPVIPPGVTASSASSTSRMSTSTSSSVTAAYSYPPLPFTVSRTSTSVSASSRVRIQTPLAQISLNQGFDPSVLPAPHLRPSLLRLAAQAQNSGQTFGDLNPTPPSLVISRTPADFEDVPRLAHRSSANFNAPFGLHSIHKRQITQRRLAQRNRAVSPAAVTLPESQPLNELSHQTALIDNDPVVSLSNIGRTTSRGRKRFMAPPRQGSTVGRGSTTSLRLPVQSTFVESDRVQGANIRLSHNNGQNRDVTLSLIAHSRDSSSPISQKHQESFLTVGQPEILVQSQQDNPMKIFSRLPISQHADSVTIGRPRITTASPPNTSTPAKTNSHMIGELLAGDLDTTVADNPSRFTETLFHPSDPHSLNDPTPVPPTVLTADIPPDSVHRVSADAAMIGPDLQTTTTQPAFVFPVTSFSCNDKVSGGLYADTETGCAVFHICSVGPDSSIIDNKFVCGNGTLFDQKSRTCQTASAVDCSQAESLFYLNDRLKGP</sequence>
<dbReference type="Pfam" id="PF01607">
    <property type="entry name" value="CBM_14"/>
    <property type="match status" value="2"/>
</dbReference>
<feature type="signal peptide" evidence="2">
    <location>
        <begin position="1"/>
        <end position="28"/>
    </location>
</feature>
<evidence type="ECO:0000256" key="1">
    <source>
        <dbReference type="SAM" id="MobiDB-lite"/>
    </source>
</evidence>
<protein>
    <recommendedName>
        <fullName evidence="3">Chitin-binding type-2 domain-containing protein</fullName>
    </recommendedName>
</protein>
<dbReference type="GO" id="GO:0005576">
    <property type="term" value="C:extracellular region"/>
    <property type="evidence" value="ECO:0007669"/>
    <property type="project" value="InterPro"/>
</dbReference>
<feature type="chain" id="PRO_5042892042" description="Chitin-binding type-2 domain-containing protein" evidence="2">
    <location>
        <begin position="29"/>
        <end position="679"/>
    </location>
</feature>
<evidence type="ECO:0000313" key="4">
    <source>
        <dbReference type="EMBL" id="KAK7056582.1"/>
    </source>
</evidence>
<proteinExistence type="predicted"/>
<dbReference type="InterPro" id="IPR052976">
    <property type="entry name" value="Scoloptoxin-like"/>
</dbReference>
<dbReference type="InterPro" id="IPR002557">
    <property type="entry name" value="Chitin-bd_dom"/>
</dbReference>
<dbReference type="PROSITE" id="PS50940">
    <property type="entry name" value="CHIT_BIND_II"/>
    <property type="match status" value="2"/>
</dbReference>
<name>A0AAN8WM09_HALRR</name>
<dbReference type="PANTHER" id="PTHR22933">
    <property type="entry name" value="FI18007P1-RELATED"/>
    <property type="match status" value="1"/>
</dbReference>
<keyword evidence="5" id="KW-1185">Reference proteome</keyword>
<evidence type="ECO:0000313" key="5">
    <source>
        <dbReference type="Proteomes" id="UP001381693"/>
    </source>
</evidence>
<comment type="caution">
    <text evidence="4">The sequence shown here is derived from an EMBL/GenBank/DDBJ whole genome shotgun (WGS) entry which is preliminary data.</text>
</comment>
<dbReference type="Gene3D" id="2.170.140.10">
    <property type="entry name" value="Chitin binding domain"/>
    <property type="match status" value="2"/>
</dbReference>
<feature type="domain" description="Chitin-binding type-2" evidence="3">
    <location>
        <begin position="43"/>
        <end position="106"/>
    </location>
</feature>